<feature type="compositionally biased region" description="Polar residues" evidence="1">
    <location>
        <begin position="59"/>
        <end position="69"/>
    </location>
</feature>
<evidence type="ECO:0000256" key="1">
    <source>
        <dbReference type="SAM" id="MobiDB-lite"/>
    </source>
</evidence>
<accession>A0A5N5WL06</accession>
<proteinExistence type="predicted"/>
<name>A0A5N5WL06_9EURO</name>
<dbReference type="AlphaFoldDB" id="A0A5N5WL06"/>
<reference evidence="2 3" key="1">
    <citation type="submission" date="2019-04" db="EMBL/GenBank/DDBJ databases">
        <title>Friends and foes A comparative genomics study of 23 Aspergillus species from section Flavi.</title>
        <authorList>
            <consortium name="DOE Joint Genome Institute"/>
            <person name="Kjaerbolling I."/>
            <person name="Vesth T."/>
            <person name="Frisvad J.C."/>
            <person name="Nybo J.L."/>
            <person name="Theobald S."/>
            <person name="Kildgaard S."/>
            <person name="Isbrandt T."/>
            <person name="Kuo A."/>
            <person name="Sato A."/>
            <person name="Lyhne E.K."/>
            <person name="Kogle M.E."/>
            <person name="Wiebenga A."/>
            <person name="Kun R.S."/>
            <person name="Lubbers R.J."/>
            <person name="Makela M.R."/>
            <person name="Barry K."/>
            <person name="Chovatia M."/>
            <person name="Clum A."/>
            <person name="Daum C."/>
            <person name="Haridas S."/>
            <person name="He G."/>
            <person name="LaButti K."/>
            <person name="Lipzen A."/>
            <person name="Mondo S."/>
            <person name="Riley R."/>
            <person name="Salamov A."/>
            <person name="Simmons B.A."/>
            <person name="Magnuson J.K."/>
            <person name="Henrissat B."/>
            <person name="Mortensen U.H."/>
            <person name="Larsen T.O."/>
            <person name="Devries R.P."/>
            <person name="Grigoriev I.V."/>
            <person name="Machida M."/>
            <person name="Baker S.E."/>
            <person name="Andersen M.R."/>
        </authorList>
    </citation>
    <scope>NUCLEOTIDE SEQUENCE [LARGE SCALE GENOMIC DNA]</scope>
    <source>
        <strain evidence="2 3">CBS 151.66</strain>
    </source>
</reference>
<gene>
    <name evidence="2" type="ORF">BDV29DRAFT_185304</name>
</gene>
<protein>
    <submittedName>
        <fullName evidence="2">Uncharacterized protein</fullName>
    </submittedName>
</protein>
<evidence type="ECO:0000313" key="2">
    <source>
        <dbReference type="EMBL" id="KAB8067994.1"/>
    </source>
</evidence>
<dbReference type="EMBL" id="ML732425">
    <property type="protein sequence ID" value="KAB8067994.1"/>
    <property type="molecule type" value="Genomic_DNA"/>
</dbReference>
<organism evidence="2 3">
    <name type="scientific">Aspergillus leporis</name>
    <dbReference type="NCBI Taxonomy" id="41062"/>
    <lineage>
        <taxon>Eukaryota</taxon>
        <taxon>Fungi</taxon>
        <taxon>Dikarya</taxon>
        <taxon>Ascomycota</taxon>
        <taxon>Pezizomycotina</taxon>
        <taxon>Eurotiomycetes</taxon>
        <taxon>Eurotiomycetidae</taxon>
        <taxon>Eurotiales</taxon>
        <taxon>Aspergillaceae</taxon>
        <taxon>Aspergillus</taxon>
        <taxon>Aspergillus subgen. Circumdati</taxon>
    </lineage>
</organism>
<evidence type="ECO:0000313" key="3">
    <source>
        <dbReference type="Proteomes" id="UP000326565"/>
    </source>
</evidence>
<sequence>MKSFSSLPYFKCTAIQTCYSLFMLLHRVRAETASNRLSLLFFGCQPGVCDGSSRRQKTNGRVTTRNQMS</sequence>
<dbReference type="Proteomes" id="UP000326565">
    <property type="component" value="Unassembled WGS sequence"/>
</dbReference>
<feature type="region of interest" description="Disordered" evidence="1">
    <location>
        <begin position="50"/>
        <end position="69"/>
    </location>
</feature>
<keyword evidence="3" id="KW-1185">Reference proteome</keyword>